<evidence type="ECO:0000259" key="1">
    <source>
        <dbReference type="Pfam" id="PF09994"/>
    </source>
</evidence>
<name>A0A1G7QV88_9BRAD</name>
<dbReference type="RefSeq" id="WP_347336924.1">
    <property type="nucleotide sequence ID" value="NZ_FMZW01000107.1"/>
</dbReference>
<sequence length="99" mass="10563">MGTVADDPAAKPDAEGPPKLVQMWFAGNHSDIGDSYPETEPRLSDNALTWMIEEAASIPNGLKLGPVLVNASKRANAGSAGTPYFSRNRRACSRRSAAY</sequence>
<accession>A0A1G7QV88</accession>
<dbReference type="Proteomes" id="UP000199245">
    <property type="component" value="Unassembled WGS sequence"/>
</dbReference>
<dbReference type="Pfam" id="PF09994">
    <property type="entry name" value="T6SS_Tle1-like_cat"/>
    <property type="match status" value="1"/>
</dbReference>
<protein>
    <submittedName>
        <fullName evidence="2">Uncharacterized alpha/beta hydrolase domain</fullName>
    </submittedName>
</protein>
<keyword evidence="2" id="KW-0378">Hydrolase</keyword>
<evidence type="ECO:0000313" key="2">
    <source>
        <dbReference type="EMBL" id="SDG02432.1"/>
    </source>
</evidence>
<dbReference type="EMBL" id="FMZW01000107">
    <property type="protein sequence ID" value="SDG02432.1"/>
    <property type="molecule type" value="Genomic_DNA"/>
</dbReference>
<feature type="domain" description="T6SS Phospholipase effector Tle1-like catalytic" evidence="1">
    <location>
        <begin position="14"/>
        <end position="54"/>
    </location>
</feature>
<dbReference type="GO" id="GO:0016787">
    <property type="term" value="F:hydrolase activity"/>
    <property type="evidence" value="ECO:0007669"/>
    <property type="project" value="UniProtKB-KW"/>
</dbReference>
<gene>
    <name evidence="2" type="ORF">SAMN05216337_11073</name>
</gene>
<reference evidence="2 3" key="1">
    <citation type="submission" date="2016-10" db="EMBL/GenBank/DDBJ databases">
        <authorList>
            <person name="de Groot N.N."/>
        </authorList>
    </citation>
    <scope>NUCLEOTIDE SEQUENCE [LARGE SCALE GENOMIC DNA]</scope>
    <source>
        <strain evidence="2 3">R5</strain>
    </source>
</reference>
<dbReference type="AlphaFoldDB" id="A0A1G7QV88"/>
<evidence type="ECO:0000313" key="3">
    <source>
        <dbReference type="Proteomes" id="UP000199245"/>
    </source>
</evidence>
<organism evidence="2 3">
    <name type="scientific">Bradyrhizobium brasilense</name>
    <dbReference type="NCBI Taxonomy" id="1419277"/>
    <lineage>
        <taxon>Bacteria</taxon>
        <taxon>Pseudomonadati</taxon>
        <taxon>Pseudomonadota</taxon>
        <taxon>Alphaproteobacteria</taxon>
        <taxon>Hyphomicrobiales</taxon>
        <taxon>Nitrobacteraceae</taxon>
        <taxon>Bradyrhizobium</taxon>
    </lineage>
</organism>
<proteinExistence type="predicted"/>
<dbReference type="InterPro" id="IPR018712">
    <property type="entry name" value="Tle1-like_cat"/>
</dbReference>